<dbReference type="InterPro" id="IPR013096">
    <property type="entry name" value="Cupin_2"/>
</dbReference>
<reference evidence="5" key="2">
    <citation type="submission" date="2021-04" db="EMBL/GenBank/DDBJ databases">
        <authorList>
            <person name="Gilroy R."/>
        </authorList>
    </citation>
    <scope>NUCLEOTIDE SEQUENCE</scope>
    <source>
        <strain evidence="5">3436</strain>
    </source>
</reference>
<dbReference type="Gene3D" id="2.60.120.10">
    <property type="entry name" value="Jelly Rolls"/>
    <property type="match status" value="1"/>
</dbReference>
<protein>
    <submittedName>
        <fullName evidence="5">AraC family transcriptional regulator</fullName>
    </submittedName>
</protein>
<dbReference type="SMART" id="SM00342">
    <property type="entry name" value="HTH_ARAC"/>
    <property type="match status" value="1"/>
</dbReference>
<dbReference type="GO" id="GO:0003700">
    <property type="term" value="F:DNA-binding transcription factor activity"/>
    <property type="evidence" value="ECO:0007669"/>
    <property type="project" value="InterPro"/>
</dbReference>
<keyword evidence="2" id="KW-0238">DNA-binding</keyword>
<evidence type="ECO:0000256" key="2">
    <source>
        <dbReference type="ARBA" id="ARBA00023125"/>
    </source>
</evidence>
<keyword evidence="3" id="KW-0804">Transcription</keyword>
<dbReference type="InterPro" id="IPR018062">
    <property type="entry name" value="HTH_AraC-typ_CS"/>
</dbReference>
<evidence type="ECO:0000256" key="3">
    <source>
        <dbReference type="ARBA" id="ARBA00023163"/>
    </source>
</evidence>
<keyword evidence="1" id="KW-0805">Transcription regulation</keyword>
<comment type="caution">
    <text evidence="5">The sequence shown here is derived from an EMBL/GenBank/DDBJ whole genome shotgun (WGS) entry which is preliminary data.</text>
</comment>
<dbReference type="PROSITE" id="PS00041">
    <property type="entry name" value="HTH_ARAC_FAMILY_1"/>
    <property type="match status" value="1"/>
</dbReference>
<dbReference type="SUPFAM" id="SSF46689">
    <property type="entry name" value="Homeodomain-like"/>
    <property type="match status" value="1"/>
</dbReference>
<evidence type="ECO:0000259" key="4">
    <source>
        <dbReference type="PROSITE" id="PS01124"/>
    </source>
</evidence>
<dbReference type="GO" id="GO:0043565">
    <property type="term" value="F:sequence-specific DNA binding"/>
    <property type="evidence" value="ECO:0007669"/>
    <property type="project" value="InterPro"/>
</dbReference>
<dbReference type="InterPro" id="IPR014710">
    <property type="entry name" value="RmlC-like_jellyroll"/>
</dbReference>
<dbReference type="PANTHER" id="PTHR43280:SF2">
    <property type="entry name" value="HTH-TYPE TRANSCRIPTIONAL REGULATOR EXSA"/>
    <property type="match status" value="1"/>
</dbReference>
<evidence type="ECO:0000313" key="5">
    <source>
        <dbReference type="EMBL" id="HIZ47837.1"/>
    </source>
</evidence>
<reference evidence="5" key="1">
    <citation type="journal article" date="2021" name="PeerJ">
        <title>Extensive microbial diversity within the chicken gut microbiome revealed by metagenomics and culture.</title>
        <authorList>
            <person name="Gilroy R."/>
            <person name="Ravi A."/>
            <person name="Getino M."/>
            <person name="Pursley I."/>
            <person name="Horton D.L."/>
            <person name="Alikhan N.F."/>
            <person name="Baker D."/>
            <person name="Gharbi K."/>
            <person name="Hall N."/>
            <person name="Watson M."/>
            <person name="Adriaenssens E.M."/>
            <person name="Foster-Nyarko E."/>
            <person name="Jarju S."/>
            <person name="Secka A."/>
            <person name="Antonio M."/>
            <person name="Oren A."/>
            <person name="Chaudhuri R.R."/>
            <person name="La Ragione R."/>
            <person name="Hildebrand F."/>
            <person name="Pallen M.J."/>
        </authorList>
    </citation>
    <scope>NUCLEOTIDE SEQUENCE</scope>
    <source>
        <strain evidence="5">3436</strain>
    </source>
</reference>
<dbReference type="PRINTS" id="PR00032">
    <property type="entry name" value="HTHARAC"/>
</dbReference>
<organism evidence="5 6">
    <name type="scientific">Candidatus Gemmiger excrementavium</name>
    <dbReference type="NCBI Taxonomy" id="2838608"/>
    <lineage>
        <taxon>Bacteria</taxon>
        <taxon>Bacillati</taxon>
        <taxon>Bacillota</taxon>
        <taxon>Clostridia</taxon>
        <taxon>Eubacteriales</taxon>
        <taxon>Gemmiger</taxon>
    </lineage>
</organism>
<proteinExistence type="predicted"/>
<dbReference type="Pfam" id="PF12833">
    <property type="entry name" value="HTH_18"/>
    <property type="match status" value="1"/>
</dbReference>
<dbReference type="EMBL" id="DXBO01000050">
    <property type="protein sequence ID" value="HIZ47837.1"/>
    <property type="molecule type" value="Genomic_DNA"/>
</dbReference>
<dbReference type="Proteomes" id="UP000824031">
    <property type="component" value="Unassembled WGS sequence"/>
</dbReference>
<dbReference type="InterPro" id="IPR009057">
    <property type="entry name" value="Homeodomain-like_sf"/>
</dbReference>
<dbReference type="InterPro" id="IPR018060">
    <property type="entry name" value="HTH_AraC"/>
</dbReference>
<dbReference type="Pfam" id="PF07883">
    <property type="entry name" value="Cupin_2"/>
    <property type="match status" value="1"/>
</dbReference>
<dbReference type="InterPro" id="IPR037923">
    <property type="entry name" value="HTH-like"/>
</dbReference>
<name>A0A9D2F2F7_9FIRM</name>
<dbReference type="AlphaFoldDB" id="A0A9D2F2F7"/>
<dbReference type="PROSITE" id="PS01124">
    <property type="entry name" value="HTH_ARAC_FAMILY_2"/>
    <property type="match status" value="1"/>
</dbReference>
<gene>
    <name evidence="5" type="ORF">H9810_03855</name>
</gene>
<dbReference type="SUPFAM" id="SSF51215">
    <property type="entry name" value="Regulatory protein AraC"/>
    <property type="match status" value="1"/>
</dbReference>
<feature type="domain" description="HTH araC/xylS-type" evidence="4">
    <location>
        <begin position="142"/>
        <end position="243"/>
    </location>
</feature>
<sequence length="266" mass="30929">MNRIMYVGEHPKIYNVRMHRHDHWEVVYCTTGEGMFRFEQQPPIRYSAGDTVVIPPRMAHANSSSEGFSNIHIMLDNPSFPYQEAFRVADEDGALASAFTQLRRYHMSDRKRHELVLAALGELIASYIVVFCSNEEFSEPVAQIRANIMENFDRPEYQLDAFLRTLPFHYDYLRKLFKKEVGLSPLEYLTDVRMKTAERMLTMWADGYTIGEIAEMCGFDNALYFSRVFKKHYGCSPSQFLKSKMEFYADVPDRTELENDPADGHA</sequence>
<dbReference type="InterPro" id="IPR020449">
    <property type="entry name" value="Tscrpt_reg_AraC-type_HTH"/>
</dbReference>
<dbReference type="PANTHER" id="PTHR43280">
    <property type="entry name" value="ARAC-FAMILY TRANSCRIPTIONAL REGULATOR"/>
    <property type="match status" value="1"/>
</dbReference>
<accession>A0A9D2F2F7</accession>
<dbReference type="Gene3D" id="1.10.10.60">
    <property type="entry name" value="Homeodomain-like"/>
    <property type="match status" value="2"/>
</dbReference>
<evidence type="ECO:0000256" key="1">
    <source>
        <dbReference type="ARBA" id="ARBA00023015"/>
    </source>
</evidence>
<evidence type="ECO:0000313" key="6">
    <source>
        <dbReference type="Proteomes" id="UP000824031"/>
    </source>
</evidence>